<keyword evidence="1" id="KW-0812">Transmembrane</keyword>
<evidence type="ECO:0000259" key="2">
    <source>
        <dbReference type="Pfam" id="PF16927"/>
    </source>
</evidence>
<evidence type="ECO:0000256" key="1">
    <source>
        <dbReference type="SAM" id="Phobius"/>
    </source>
</evidence>
<feature type="domain" description="Histidine kinase N-terminal 7TM region" evidence="2">
    <location>
        <begin position="7"/>
        <end position="215"/>
    </location>
</feature>
<evidence type="ECO:0000313" key="3">
    <source>
        <dbReference type="EMBL" id="OGY90884.1"/>
    </source>
</evidence>
<proteinExistence type="predicted"/>
<keyword evidence="1" id="KW-0472">Membrane</keyword>
<dbReference type="Proteomes" id="UP000177349">
    <property type="component" value="Unassembled WGS sequence"/>
</dbReference>
<comment type="caution">
    <text evidence="3">The sequence shown here is derived from an EMBL/GenBank/DDBJ whole genome shotgun (WGS) entry which is preliminary data.</text>
</comment>
<feature type="transmembrane region" description="Helical" evidence="1">
    <location>
        <begin position="200"/>
        <end position="220"/>
    </location>
</feature>
<accession>A0A1G2BP25</accession>
<feature type="transmembrane region" description="Helical" evidence="1">
    <location>
        <begin position="99"/>
        <end position="118"/>
    </location>
</feature>
<feature type="transmembrane region" description="Helical" evidence="1">
    <location>
        <begin position="169"/>
        <end position="188"/>
    </location>
</feature>
<keyword evidence="1" id="KW-1133">Transmembrane helix</keyword>
<dbReference type="Pfam" id="PF16927">
    <property type="entry name" value="HisKA_7TM"/>
    <property type="match status" value="1"/>
</dbReference>
<dbReference type="EMBL" id="MHKN01000054">
    <property type="protein sequence ID" value="OGY90884.1"/>
    <property type="molecule type" value="Genomic_DNA"/>
</dbReference>
<organism evidence="3 4">
    <name type="scientific">Candidatus Komeilibacteria bacterium RIFCSPLOWO2_01_FULL_53_11</name>
    <dbReference type="NCBI Taxonomy" id="1798552"/>
    <lineage>
        <taxon>Bacteria</taxon>
        <taxon>Candidatus Komeiliibacteriota</taxon>
    </lineage>
</organism>
<feature type="transmembrane region" description="Helical" evidence="1">
    <location>
        <begin position="67"/>
        <end position="87"/>
    </location>
</feature>
<protein>
    <recommendedName>
        <fullName evidence="2">Histidine kinase N-terminal 7TM region domain-containing protein</fullName>
    </recommendedName>
</protein>
<evidence type="ECO:0000313" key="4">
    <source>
        <dbReference type="Proteomes" id="UP000177349"/>
    </source>
</evidence>
<dbReference type="AlphaFoldDB" id="A0A1G2BP25"/>
<feature type="transmembrane region" description="Helical" evidence="1">
    <location>
        <begin position="31"/>
        <end position="52"/>
    </location>
</feature>
<feature type="transmembrane region" description="Helical" evidence="1">
    <location>
        <begin position="6"/>
        <end position="24"/>
    </location>
</feature>
<sequence>MDVENLLLLITTGVNLGLAFFILFKNWRNKINFWFAATLFLIAIWSFCMAMFRASVEPSLVRIWSDLYYLMAALIALTFFYFSHAFPVEINKLPKFTHAITLAVTTILTVIIFSEGIVGDIRRSASYGHDVTIRPINYFLYCVYFFGFLLISFIHLRKKMLLIPAFTKKVVKIVFYATLLSAIAGSVFDLALPLLGNYKLIWIGPLFTVAMVFIIVRYVFIKEIQ</sequence>
<dbReference type="InterPro" id="IPR031621">
    <property type="entry name" value="HisKA_7TM"/>
</dbReference>
<reference evidence="3 4" key="1">
    <citation type="journal article" date="2016" name="Nat. Commun.">
        <title>Thousands of microbial genomes shed light on interconnected biogeochemical processes in an aquifer system.</title>
        <authorList>
            <person name="Anantharaman K."/>
            <person name="Brown C.T."/>
            <person name="Hug L.A."/>
            <person name="Sharon I."/>
            <person name="Castelle C.J."/>
            <person name="Probst A.J."/>
            <person name="Thomas B.C."/>
            <person name="Singh A."/>
            <person name="Wilkins M.J."/>
            <person name="Karaoz U."/>
            <person name="Brodie E.L."/>
            <person name="Williams K.H."/>
            <person name="Hubbard S.S."/>
            <person name="Banfield J.F."/>
        </authorList>
    </citation>
    <scope>NUCLEOTIDE SEQUENCE [LARGE SCALE GENOMIC DNA]</scope>
</reference>
<name>A0A1G2BP25_9BACT</name>
<feature type="transmembrane region" description="Helical" evidence="1">
    <location>
        <begin position="138"/>
        <end position="157"/>
    </location>
</feature>
<gene>
    <name evidence="3" type="ORF">A3B31_03120</name>
</gene>